<gene>
    <name evidence="3" type="ORF">J6595_10130</name>
</gene>
<sequence length="444" mass="46932">MVDQAALLEPLFDDEPCGPDLVAAGDPDFLTFRDRIEALLPTSFPGGLLTRDDGRAFEPREIKLRDGREAIAALLSRSRDLRFVLLEARLLLLTGNIGGFAGAIELSAKLLEARWNDVHPRAPSQRRAEYEAFDPPAFGPIPLQFVPLVTDRRAGVIRFRDFLIAIGEARARADETTLDETRIRAVLADAQNLKAVEALRGYVTTIKDSLEAIKATFVANGEAGEAPQMKAFLGTVARIAALLDEASGKTPDASEDAASVAAGAVSSSPQPPPGLSALATIPIGHHGEARLALIGAEHYFAGSEPSSPALLLVHQARMLLGRPLIEALQILAPQLIGSATLTIDGPPGLALDLERLQALNDSAISAADMTASATATPAAPADPRFVAKNRDGAASLIASVEAYVRLAEPSSPVPILLARARGLIGSDFLALMPHLFPSSFPKGE</sequence>
<dbReference type="RefSeq" id="WP_209594347.1">
    <property type="nucleotide sequence ID" value="NZ_JAGJCF010000005.1"/>
</dbReference>
<dbReference type="InterPro" id="IPR010657">
    <property type="entry name" value="ImpA_N"/>
</dbReference>
<evidence type="ECO:0000313" key="4">
    <source>
        <dbReference type="Proteomes" id="UP000678276"/>
    </source>
</evidence>
<comment type="caution">
    <text evidence="3">The sequence shown here is derived from an EMBL/GenBank/DDBJ whole genome shotgun (WGS) entry which is preliminary data.</text>
</comment>
<accession>A0ABS4BGQ9</accession>
<evidence type="ECO:0000259" key="2">
    <source>
        <dbReference type="Pfam" id="PF06812"/>
    </source>
</evidence>
<dbReference type="PANTHER" id="PTHR37951">
    <property type="entry name" value="CYTOPLASMIC PROTEIN-RELATED"/>
    <property type="match status" value="1"/>
</dbReference>
<evidence type="ECO:0000256" key="1">
    <source>
        <dbReference type="SAM" id="MobiDB-lite"/>
    </source>
</evidence>
<feature type="region of interest" description="Disordered" evidence="1">
    <location>
        <begin position="250"/>
        <end position="271"/>
    </location>
</feature>
<dbReference type="PANTHER" id="PTHR37951:SF1">
    <property type="entry name" value="TYPE VI SECRETION SYSTEM COMPONENT TSSA1"/>
    <property type="match status" value="1"/>
</dbReference>
<evidence type="ECO:0000313" key="3">
    <source>
        <dbReference type="EMBL" id="MBP0615939.1"/>
    </source>
</evidence>
<protein>
    <submittedName>
        <fullName evidence="3">Type VI secretion system ImpA family N-terminal domain-containing protein</fullName>
    </submittedName>
</protein>
<dbReference type="EMBL" id="JAGJCF010000005">
    <property type="protein sequence ID" value="MBP0615939.1"/>
    <property type="molecule type" value="Genomic_DNA"/>
</dbReference>
<proteinExistence type="predicted"/>
<keyword evidence="4" id="KW-1185">Reference proteome</keyword>
<dbReference type="InterPro" id="IPR017740">
    <property type="entry name" value="TssA-like"/>
</dbReference>
<feature type="compositionally biased region" description="Low complexity" evidence="1">
    <location>
        <begin position="256"/>
        <end position="268"/>
    </location>
</feature>
<dbReference type="Pfam" id="PF06812">
    <property type="entry name" value="ImpA_N"/>
    <property type="match status" value="1"/>
</dbReference>
<feature type="domain" description="ImpA N-terminal" evidence="2">
    <location>
        <begin position="8"/>
        <end position="123"/>
    </location>
</feature>
<reference evidence="3 4" key="1">
    <citation type="submission" date="2021-04" db="EMBL/GenBank/DDBJ databases">
        <title>Whole genome sequence of Jiella sp. KSK16Y-1.</title>
        <authorList>
            <person name="Tuo L."/>
        </authorList>
    </citation>
    <scope>NUCLEOTIDE SEQUENCE [LARGE SCALE GENOMIC DNA]</scope>
    <source>
        <strain evidence="3 4">KSK16Y-1</strain>
    </source>
</reference>
<name>A0ABS4BGQ9_9HYPH</name>
<organism evidence="3 4">
    <name type="scientific">Jiella mangrovi</name>
    <dbReference type="NCBI Taxonomy" id="2821407"/>
    <lineage>
        <taxon>Bacteria</taxon>
        <taxon>Pseudomonadati</taxon>
        <taxon>Pseudomonadota</taxon>
        <taxon>Alphaproteobacteria</taxon>
        <taxon>Hyphomicrobiales</taxon>
        <taxon>Aurantimonadaceae</taxon>
        <taxon>Jiella</taxon>
    </lineage>
</organism>
<dbReference type="Proteomes" id="UP000678276">
    <property type="component" value="Unassembled WGS sequence"/>
</dbReference>